<dbReference type="Proteomes" id="UP000465778">
    <property type="component" value="Unassembled WGS sequence"/>
</dbReference>
<evidence type="ECO:0000313" key="3">
    <source>
        <dbReference type="Proteomes" id="UP000465778"/>
    </source>
</evidence>
<keyword evidence="1" id="KW-1133">Transmembrane helix</keyword>
<gene>
    <name evidence="2" type="ORF">KIS1582_3962</name>
</gene>
<evidence type="ECO:0000313" key="2">
    <source>
        <dbReference type="EMBL" id="KAF0822247.1"/>
    </source>
</evidence>
<reference evidence="2 3" key="1">
    <citation type="journal article" date="2020" name="G3 (Bethesda)">
        <title>Whole Genome Sequencing and Comparative Genomics of Two Nematicidal Bacillus Strains Reveals a Wide Range of Possible Virulence Factors.</title>
        <authorList>
            <person name="Susic N."/>
            <person name="Janezic S."/>
            <person name="Rupnik M."/>
            <person name="Geric Stare B."/>
        </authorList>
    </citation>
    <scope>NUCLEOTIDE SEQUENCE [LARGE SCALE GENOMIC DNA]</scope>
    <source>
        <strain evidence="2 3">I-1582</strain>
    </source>
</reference>
<comment type="caution">
    <text evidence="2">The sequence shown here is derived from an EMBL/GenBank/DDBJ whole genome shotgun (WGS) entry which is preliminary data.</text>
</comment>
<feature type="transmembrane region" description="Helical" evidence="1">
    <location>
        <begin position="15"/>
        <end position="37"/>
    </location>
</feature>
<feature type="transmembrane region" description="Helical" evidence="1">
    <location>
        <begin position="85"/>
        <end position="105"/>
    </location>
</feature>
<dbReference type="EMBL" id="VDEM01000063">
    <property type="protein sequence ID" value="KAF0822247.1"/>
    <property type="molecule type" value="Genomic_DNA"/>
</dbReference>
<protein>
    <submittedName>
        <fullName evidence="2">Uncharacterized protein</fullName>
    </submittedName>
</protein>
<dbReference type="RefSeq" id="WP_159346275.1">
    <property type="nucleotide sequence ID" value="NZ_JBALOT010000078.1"/>
</dbReference>
<evidence type="ECO:0000256" key="1">
    <source>
        <dbReference type="SAM" id="Phobius"/>
    </source>
</evidence>
<dbReference type="AlphaFoldDB" id="A0A800N8X9"/>
<keyword evidence="1" id="KW-0812">Transmembrane</keyword>
<name>A0A800N8X9_CYTFI</name>
<proteinExistence type="predicted"/>
<dbReference type="OrthoDB" id="9880843at2"/>
<feature type="transmembrane region" description="Helical" evidence="1">
    <location>
        <begin position="57"/>
        <end position="76"/>
    </location>
</feature>
<keyword evidence="1" id="KW-0472">Membrane</keyword>
<accession>A0A800N8X9</accession>
<organism evidence="2 3">
    <name type="scientific">Cytobacillus firmus</name>
    <name type="common">Bacillus firmus</name>
    <dbReference type="NCBI Taxonomy" id="1399"/>
    <lineage>
        <taxon>Bacteria</taxon>
        <taxon>Bacillati</taxon>
        <taxon>Bacillota</taxon>
        <taxon>Bacilli</taxon>
        <taxon>Bacillales</taxon>
        <taxon>Bacillaceae</taxon>
        <taxon>Cytobacillus</taxon>
    </lineage>
</organism>
<sequence length="152" mass="17302">MDIQNAHEKGLIPKLFSLSLIYILSVIPISIICVNFLHKFYFHPQYFLAFSTYKQSYVIFSAGFFLLFAMAGLFLYSSEVESSRWLTLTAVFLFGLSLFIFYLSLDLYTYVDEKGIHINSAPNIRAVDSYPWEEVVTVTQLNKGGAPAQLEG</sequence>